<gene>
    <name evidence="1" type="ORF">L1987_20226</name>
</gene>
<keyword evidence="2" id="KW-1185">Reference proteome</keyword>
<reference evidence="2" key="1">
    <citation type="journal article" date="2022" name="Mol. Ecol. Resour.">
        <title>The genomes of chicory, endive, great burdock and yacon provide insights into Asteraceae palaeo-polyploidization history and plant inulin production.</title>
        <authorList>
            <person name="Fan W."/>
            <person name="Wang S."/>
            <person name="Wang H."/>
            <person name="Wang A."/>
            <person name="Jiang F."/>
            <person name="Liu H."/>
            <person name="Zhao H."/>
            <person name="Xu D."/>
            <person name="Zhang Y."/>
        </authorList>
    </citation>
    <scope>NUCLEOTIDE SEQUENCE [LARGE SCALE GENOMIC DNA]</scope>
    <source>
        <strain evidence="2">cv. Yunnan</strain>
    </source>
</reference>
<dbReference type="EMBL" id="CM042024">
    <property type="protein sequence ID" value="KAI3810605.1"/>
    <property type="molecule type" value="Genomic_DNA"/>
</dbReference>
<name>A0ACB9ITA2_9ASTR</name>
<comment type="caution">
    <text evidence="1">The sequence shown here is derived from an EMBL/GenBank/DDBJ whole genome shotgun (WGS) entry which is preliminary data.</text>
</comment>
<accession>A0ACB9ITA2</accession>
<evidence type="ECO:0000313" key="2">
    <source>
        <dbReference type="Proteomes" id="UP001056120"/>
    </source>
</evidence>
<sequence>MPTFTTIALQNLLEHRIPANKQEEENDEEEKSKARKRLNHIYISPALYTTPQPTPILDYSSSGSVSPSPYVFNRKGRGGGKSANRRIDGFEVQTREELVESSLFGGGGGEIEIRPVVEAEDADDDDFVDP</sequence>
<protein>
    <submittedName>
        <fullName evidence="1">Uncharacterized protein</fullName>
    </submittedName>
</protein>
<evidence type="ECO:0000313" key="1">
    <source>
        <dbReference type="EMBL" id="KAI3810605.1"/>
    </source>
</evidence>
<organism evidence="1 2">
    <name type="scientific">Smallanthus sonchifolius</name>
    <dbReference type="NCBI Taxonomy" id="185202"/>
    <lineage>
        <taxon>Eukaryota</taxon>
        <taxon>Viridiplantae</taxon>
        <taxon>Streptophyta</taxon>
        <taxon>Embryophyta</taxon>
        <taxon>Tracheophyta</taxon>
        <taxon>Spermatophyta</taxon>
        <taxon>Magnoliopsida</taxon>
        <taxon>eudicotyledons</taxon>
        <taxon>Gunneridae</taxon>
        <taxon>Pentapetalae</taxon>
        <taxon>asterids</taxon>
        <taxon>campanulids</taxon>
        <taxon>Asterales</taxon>
        <taxon>Asteraceae</taxon>
        <taxon>Asteroideae</taxon>
        <taxon>Heliantheae alliance</taxon>
        <taxon>Millerieae</taxon>
        <taxon>Smallanthus</taxon>
    </lineage>
</organism>
<reference evidence="1 2" key="2">
    <citation type="journal article" date="2022" name="Mol. Ecol. Resour.">
        <title>The genomes of chicory, endive, great burdock and yacon provide insights into Asteraceae paleo-polyploidization history and plant inulin production.</title>
        <authorList>
            <person name="Fan W."/>
            <person name="Wang S."/>
            <person name="Wang H."/>
            <person name="Wang A."/>
            <person name="Jiang F."/>
            <person name="Liu H."/>
            <person name="Zhao H."/>
            <person name="Xu D."/>
            <person name="Zhang Y."/>
        </authorList>
    </citation>
    <scope>NUCLEOTIDE SEQUENCE [LARGE SCALE GENOMIC DNA]</scope>
    <source>
        <strain evidence="2">cv. Yunnan</strain>
        <tissue evidence="1">Leaves</tissue>
    </source>
</reference>
<proteinExistence type="predicted"/>
<dbReference type="Proteomes" id="UP001056120">
    <property type="component" value="Linkage Group LG07"/>
</dbReference>